<accession>A0A2P6R244</accession>
<evidence type="ECO:0000313" key="3">
    <source>
        <dbReference type="Proteomes" id="UP000238479"/>
    </source>
</evidence>
<keyword evidence="1" id="KW-0812">Transmembrane</keyword>
<sequence>MLLLQKRLLYGMVYTLLFFINIIIFQLKVIPSCLLTVFKEDALFHGGFSF</sequence>
<keyword evidence="3" id="KW-1185">Reference proteome</keyword>
<reference evidence="2 3" key="1">
    <citation type="journal article" date="2018" name="Nat. Genet.">
        <title>The Rosa genome provides new insights in the design of modern roses.</title>
        <authorList>
            <person name="Bendahmane M."/>
        </authorList>
    </citation>
    <scope>NUCLEOTIDE SEQUENCE [LARGE SCALE GENOMIC DNA]</scope>
    <source>
        <strain evidence="3">cv. Old Blush</strain>
    </source>
</reference>
<proteinExistence type="predicted"/>
<dbReference type="AlphaFoldDB" id="A0A2P6R244"/>
<dbReference type="EMBL" id="PDCK01000042">
    <property type="protein sequence ID" value="PRQ40449.1"/>
    <property type="molecule type" value="Genomic_DNA"/>
</dbReference>
<gene>
    <name evidence="2" type="ORF">RchiOBHm_Chr4g0436121</name>
</gene>
<name>A0A2P6R244_ROSCH</name>
<evidence type="ECO:0000313" key="2">
    <source>
        <dbReference type="EMBL" id="PRQ40449.1"/>
    </source>
</evidence>
<comment type="caution">
    <text evidence="2">The sequence shown here is derived from an EMBL/GenBank/DDBJ whole genome shotgun (WGS) entry which is preliminary data.</text>
</comment>
<dbReference type="Proteomes" id="UP000238479">
    <property type="component" value="Chromosome 4"/>
</dbReference>
<keyword evidence="1" id="KW-1133">Transmembrane helix</keyword>
<evidence type="ECO:0000256" key="1">
    <source>
        <dbReference type="SAM" id="Phobius"/>
    </source>
</evidence>
<feature type="transmembrane region" description="Helical" evidence="1">
    <location>
        <begin position="7"/>
        <end position="27"/>
    </location>
</feature>
<dbReference type="Gramene" id="PRQ40449">
    <property type="protein sequence ID" value="PRQ40449"/>
    <property type="gene ID" value="RchiOBHm_Chr4g0436121"/>
</dbReference>
<organism evidence="2 3">
    <name type="scientific">Rosa chinensis</name>
    <name type="common">China rose</name>
    <dbReference type="NCBI Taxonomy" id="74649"/>
    <lineage>
        <taxon>Eukaryota</taxon>
        <taxon>Viridiplantae</taxon>
        <taxon>Streptophyta</taxon>
        <taxon>Embryophyta</taxon>
        <taxon>Tracheophyta</taxon>
        <taxon>Spermatophyta</taxon>
        <taxon>Magnoliopsida</taxon>
        <taxon>eudicotyledons</taxon>
        <taxon>Gunneridae</taxon>
        <taxon>Pentapetalae</taxon>
        <taxon>rosids</taxon>
        <taxon>fabids</taxon>
        <taxon>Rosales</taxon>
        <taxon>Rosaceae</taxon>
        <taxon>Rosoideae</taxon>
        <taxon>Rosoideae incertae sedis</taxon>
        <taxon>Rosa</taxon>
    </lineage>
</organism>
<protein>
    <submittedName>
        <fullName evidence="2">Uncharacterized protein</fullName>
    </submittedName>
</protein>
<keyword evidence="1" id="KW-0472">Membrane</keyword>